<keyword evidence="1" id="KW-1133">Transmembrane helix</keyword>
<accession>A0A6B0USM4</accession>
<reference evidence="2" key="1">
    <citation type="submission" date="2019-12" db="EMBL/GenBank/DDBJ databases">
        <title>An insight into the sialome of adult female Ixodes ricinus ticks feeding for 6 days.</title>
        <authorList>
            <person name="Perner J."/>
            <person name="Ribeiro J.M.C."/>
        </authorList>
    </citation>
    <scope>NUCLEOTIDE SEQUENCE</scope>
    <source>
        <strain evidence="2">Semi-engorged</strain>
        <tissue evidence="2">Salivary glands</tissue>
    </source>
</reference>
<feature type="transmembrane region" description="Helical" evidence="1">
    <location>
        <begin position="53"/>
        <end position="75"/>
    </location>
</feature>
<organism evidence="2">
    <name type="scientific">Ixodes ricinus</name>
    <name type="common">Common tick</name>
    <name type="synonym">Acarus ricinus</name>
    <dbReference type="NCBI Taxonomy" id="34613"/>
    <lineage>
        <taxon>Eukaryota</taxon>
        <taxon>Metazoa</taxon>
        <taxon>Ecdysozoa</taxon>
        <taxon>Arthropoda</taxon>
        <taxon>Chelicerata</taxon>
        <taxon>Arachnida</taxon>
        <taxon>Acari</taxon>
        <taxon>Parasitiformes</taxon>
        <taxon>Ixodida</taxon>
        <taxon>Ixodoidea</taxon>
        <taxon>Ixodidae</taxon>
        <taxon>Ixodinae</taxon>
        <taxon>Ixodes</taxon>
    </lineage>
</organism>
<feature type="transmembrane region" description="Helical" evidence="1">
    <location>
        <begin position="87"/>
        <end position="105"/>
    </location>
</feature>
<name>A0A6B0USM4_IXORI</name>
<keyword evidence="1" id="KW-0472">Membrane</keyword>
<evidence type="ECO:0000313" key="2">
    <source>
        <dbReference type="EMBL" id="MXU92715.1"/>
    </source>
</evidence>
<keyword evidence="1" id="KW-0812">Transmembrane</keyword>
<dbReference type="EMBL" id="GIFC01010632">
    <property type="protein sequence ID" value="MXU92715.1"/>
    <property type="molecule type" value="Transcribed_RNA"/>
</dbReference>
<dbReference type="AlphaFoldDB" id="A0A6B0USM4"/>
<evidence type="ECO:0000256" key="1">
    <source>
        <dbReference type="SAM" id="Phobius"/>
    </source>
</evidence>
<sequence>MAFAVSLIVISVIRSPATMVQLASFAALIEEVTSTICSAPWVLFRLKASLRQIFAMASAVALVVISVTGAPATMVQLASFLVLVEEVTSTICSASWVFGGLIASLRQFFLARRSAGQNDETHHTYKLQDFLHLSCR</sequence>
<proteinExistence type="predicted"/>
<protein>
    <submittedName>
        <fullName evidence="2">Uncharacterized protein</fullName>
    </submittedName>
</protein>